<reference evidence="1 2" key="1">
    <citation type="journal article" date="2020" name="ISME J.">
        <title>Enrichment and physiological characterization of a novel comammox Nitrospira indicates ammonium inhibition of complete nitrification.</title>
        <authorList>
            <person name="Sakoula D."/>
            <person name="Koch H."/>
            <person name="Frank J."/>
            <person name="Jetten M.S.M."/>
            <person name="van Kessel M.A.H.J."/>
            <person name="Lucker S."/>
        </authorList>
    </citation>
    <scope>NUCLEOTIDE SEQUENCE [LARGE SCALE GENOMIC DNA]</scope>
    <source>
        <strain evidence="1">Comreactor17</strain>
    </source>
</reference>
<name>A0A7S8FI19_9BACT</name>
<accession>A0A7S8FI19</accession>
<dbReference type="PROSITE" id="PS51257">
    <property type="entry name" value="PROKAR_LIPOPROTEIN"/>
    <property type="match status" value="1"/>
</dbReference>
<dbReference type="KEGG" id="nkf:Nkreftii_003981"/>
<protein>
    <recommendedName>
        <fullName evidence="3">Lipoprotein SmpA/OmlA domain-containing protein</fullName>
    </recommendedName>
</protein>
<dbReference type="Proteomes" id="UP000593737">
    <property type="component" value="Chromosome"/>
</dbReference>
<proteinExistence type="predicted"/>
<gene>
    <name evidence="1" type="ORF">Nkreftii_003981</name>
</gene>
<evidence type="ECO:0000313" key="2">
    <source>
        <dbReference type="Proteomes" id="UP000593737"/>
    </source>
</evidence>
<evidence type="ECO:0000313" key="1">
    <source>
        <dbReference type="EMBL" id="QPD06207.1"/>
    </source>
</evidence>
<sequence length="141" mass="15676">MWTMRNRVVFFFVAVGVCLSVVGCNVVRVSLNTTLMPDDVAFITPGNTTLADVVTRLGAPDSIGETDTGMVATYRFLDLKYSRVNFGWLAKPWTPVDPDLIFSRTGFGVDAFQVAFDLHGVVTHSSFQRRLTGPPFYPYPF</sequence>
<evidence type="ECO:0008006" key="3">
    <source>
        <dbReference type="Google" id="ProtNLM"/>
    </source>
</evidence>
<organism evidence="1 2">
    <name type="scientific">Candidatus Nitrospira kreftii</name>
    <dbReference type="NCBI Taxonomy" id="2652173"/>
    <lineage>
        <taxon>Bacteria</taxon>
        <taxon>Pseudomonadati</taxon>
        <taxon>Nitrospirota</taxon>
        <taxon>Nitrospiria</taxon>
        <taxon>Nitrospirales</taxon>
        <taxon>Nitrospiraceae</taxon>
        <taxon>Nitrospira</taxon>
    </lineage>
</organism>
<dbReference type="AlphaFoldDB" id="A0A7S8FI19"/>
<dbReference type="EMBL" id="CP047423">
    <property type="protein sequence ID" value="QPD06207.1"/>
    <property type="molecule type" value="Genomic_DNA"/>
</dbReference>